<accession>A0A063YET3</accession>
<gene>
    <name evidence="1" type="ORF">NMG93_03195</name>
</gene>
<organism evidence="1 2">
    <name type="scientific">Metamycoplasma hyosynoviae</name>
    <dbReference type="NCBI Taxonomy" id="29559"/>
    <lineage>
        <taxon>Bacteria</taxon>
        <taxon>Bacillati</taxon>
        <taxon>Mycoplasmatota</taxon>
        <taxon>Mycoplasmoidales</taxon>
        <taxon>Metamycoplasmataceae</taxon>
        <taxon>Metamycoplasma</taxon>
    </lineage>
</organism>
<evidence type="ECO:0000313" key="2">
    <source>
        <dbReference type="Proteomes" id="UP001059349"/>
    </source>
</evidence>
<dbReference type="AlphaFoldDB" id="A0A063YET3"/>
<reference evidence="1" key="1">
    <citation type="submission" date="2022-07" db="EMBL/GenBank/DDBJ databases">
        <title>Complete genome of Mycoplasma hyosynoviae B1.</title>
        <authorList>
            <person name="Spergser J."/>
        </authorList>
    </citation>
    <scope>NUCLEOTIDE SEQUENCE</scope>
    <source>
        <strain evidence="1">B1</strain>
    </source>
</reference>
<dbReference type="GeneID" id="75105486"/>
<keyword evidence="1" id="KW-0449">Lipoprotein</keyword>
<dbReference type="RefSeq" id="WP_036441639.1">
    <property type="nucleotide sequence ID" value="NZ_CP101127.1"/>
</dbReference>
<dbReference type="Proteomes" id="UP001059349">
    <property type="component" value="Chromosome"/>
</dbReference>
<proteinExistence type="predicted"/>
<dbReference type="EMBL" id="CP101127">
    <property type="protein sequence ID" value="UTO25851.1"/>
    <property type="molecule type" value="Genomic_DNA"/>
</dbReference>
<protein>
    <submittedName>
        <fullName evidence="1">Lipoprotein 17-related variable surface protein</fullName>
    </submittedName>
</protein>
<sequence>MNIDYEDKSNTEVDNVQLEKFKLKKNSSDYSPSNDITKEIKIISKDKYNGKVTIEVILKQGSNQVSKEFIVEDFKKKHFDFNTEVDNSFTIKIKDIEKANVLPSAVKKENILIEIKDEYKSAIEVQSYEFTEQDNENGKLKIKITLKDLINNPHSTKDVIKEETGFKTSTATTKKFKLQELYNLSISGTLISVDQSQKDEIIKLFKSMKTYGDENRRFLAYKNGSFYTKNSNGTKIEGISISDNSISKSIYAW</sequence>
<dbReference type="Pfam" id="PF04200">
    <property type="entry name" value="Lipoprotein_17"/>
    <property type="match status" value="2"/>
</dbReference>
<evidence type="ECO:0000313" key="1">
    <source>
        <dbReference type="EMBL" id="UTO25851.1"/>
    </source>
</evidence>
<dbReference type="InterPro" id="IPR007326">
    <property type="entry name" value="Lipoprotein-assoc_dom"/>
</dbReference>
<dbReference type="OrthoDB" id="401457at2"/>
<name>A0A063YET3_9BACT</name>